<sequence length="557" mass="62666">MARRISKLVSEGLTRMDLTLSWFTRRIQPLRYNRRLICAYTGVDDPLRVTKDSLPADSLNKSIRTLLNTLAEEDFGEIFRIVAADSGKGDDAPEEEEDEEEEEPEKIAPRPSKLPRGKSSRVDAAPSAEGPVKKPKTAPTKAPPHMDSKRAERERIKMLATSGKGAWPKLPGSAPQKVVPPPEAEKWELEQDLLNAMLNDAWSKADSQSYEIEQHKRKTCEFLDELLVKRTEQQALHYELHKTIALQRRVSLRQAEHLEDEKEKVAALEKKLEENQAEDLKSSLESASSELASLRSTHKDLESKLTEAESKQKMAVDQLAEKSSDFDREKAELQVKREKDADIIKKLQTEVNSLRSYMSQAEAGWDLLNSEVFGYNEERREQFTREDLIKLAEDDCRDLISAARKICYNLALKDSRKCDVRELIEKMALLPELVVDLQASSARGAAQIALAMCLGWNSTLDLDQATTAIPKDSDPDALLDACSGYDMRITRRIPHDEFYDKVVLPADEPLEAELLKKAESEKKPAGSGEESDFTWTSSKEAEKKKPHAGEDASSPAP</sequence>
<feature type="compositionally biased region" description="Basic and acidic residues" evidence="1">
    <location>
        <begin position="515"/>
        <end position="524"/>
    </location>
</feature>
<name>A0AAD8TQJ8_LOLMU</name>
<comment type="caution">
    <text evidence="2">The sequence shown here is derived from an EMBL/GenBank/DDBJ whole genome shotgun (WGS) entry which is preliminary data.</text>
</comment>
<proteinExistence type="predicted"/>
<keyword evidence="3" id="KW-1185">Reference proteome</keyword>
<dbReference type="EMBL" id="JAUUTY010000002">
    <property type="protein sequence ID" value="KAK1685949.1"/>
    <property type="molecule type" value="Genomic_DNA"/>
</dbReference>
<feature type="compositionally biased region" description="Basic and acidic residues" evidence="1">
    <location>
        <begin position="539"/>
        <end position="550"/>
    </location>
</feature>
<feature type="compositionally biased region" description="Basic and acidic residues" evidence="1">
    <location>
        <begin position="297"/>
        <end position="321"/>
    </location>
</feature>
<evidence type="ECO:0000313" key="2">
    <source>
        <dbReference type="EMBL" id="KAK1685949.1"/>
    </source>
</evidence>
<accession>A0AAD8TQJ8</accession>
<feature type="region of interest" description="Disordered" evidence="1">
    <location>
        <begin position="85"/>
        <end position="151"/>
    </location>
</feature>
<feature type="compositionally biased region" description="Acidic residues" evidence="1">
    <location>
        <begin position="92"/>
        <end position="104"/>
    </location>
</feature>
<evidence type="ECO:0000256" key="1">
    <source>
        <dbReference type="SAM" id="MobiDB-lite"/>
    </source>
</evidence>
<organism evidence="2 3">
    <name type="scientific">Lolium multiflorum</name>
    <name type="common">Italian ryegrass</name>
    <name type="synonym">Lolium perenne subsp. multiflorum</name>
    <dbReference type="NCBI Taxonomy" id="4521"/>
    <lineage>
        <taxon>Eukaryota</taxon>
        <taxon>Viridiplantae</taxon>
        <taxon>Streptophyta</taxon>
        <taxon>Embryophyta</taxon>
        <taxon>Tracheophyta</taxon>
        <taxon>Spermatophyta</taxon>
        <taxon>Magnoliopsida</taxon>
        <taxon>Liliopsida</taxon>
        <taxon>Poales</taxon>
        <taxon>Poaceae</taxon>
        <taxon>BOP clade</taxon>
        <taxon>Pooideae</taxon>
        <taxon>Poodae</taxon>
        <taxon>Poeae</taxon>
        <taxon>Poeae Chloroplast Group 2 (Poeae type)</taxon>
        <taxon>Loliodinae</taxon>
        <taxon>Loliinae</taxon>
        <taxon>Lolium</taxon>
    </lineage>
</organism>
<protein>
    <submittedName>
        <fullName evidence="2">Uncharacterized protein</fullName>
    </submittedName>
</protein>
<dbReference type="AlphaFoldDB" id="A0AAD8TQJ8"/>
<feature type="compositionally biased region" description="Low complexity" evidence="1">
    <location>
        <begin position="283"/>
        <end position="295"/>
    </location>
</feature>
<feature type="region of interest" description="Disordered" evidence="1">
    <location>
        <begin position="515"/>
        <end position="557"/>
    </location>
</feature>
<reference evidence="2" key="1">
    <citation type="submission" date="2023-07" db="EMBL/GenBank/DDBJ databases">
        <title>A chromosome-level genome assembly of Lolium multiflorum.</title>
        <authorList>
            <person name="Chen Y."/>
            <person name="Copetti D."/>
            <person name="Kolliker R."/>
            <person name="Studer B."/>
        </authorList>
    </citation>
    <scope>NUCLEOTIDE SEQUENCE</scope>
    <source>
        <strain evidence="2">02402/16</strain>
        <tissue evidence="2">Leaf</tissue>
    </source>
</reference>
<gene>
    <name evidence="2" type="ORF">QYE76_046797</name>
</gene>
<dbReference type="Proteomes" id="UP001231189">
    <property type="component" value="Unassembled WGS sequence"/>
</dbReference>
<evidence type="ECO:0000313" key="3">
    <source>
        <dbReference type="Proteomes" id="UP001231189"/>
    </source>
</evidence>
<feature type="region of interest" description="Disordered" evidence="1">
    <location>
        <begin position="279"/>
        <end position="321"/>
    </location>
</feature>